<gene>
    <name evidence="2" type="ORF">Pla22_46670</name>
</gene>
<evidence type="ECO:0000313" key="3">
    <source>
        <dbReference type="Proteomes" id="UP000316598"/>
    </source>
</evidence>
<organism evidence="2 3">
    <name type="scientific">Rubripirellula amarantea</name>
    <dbReference type="NCBI Taxonomy" id="2527999"/>
    <lineage>
        <taxon>Bacteria</taxon>
        <taxon>Pseudomonadati</taxon>
        <taxon>Planctomycetota</taxon>
        <taxon>Planctomycetia</taxon>
        <taxon>Pirellulales</taxon>
        <taxon>Pirellulaceae</taxon>
        <taxon>Rubripirellula</taxon>
    </lineage>
</organism>
<name>A0A5C5WFN6_9BACT</name>
<reference evidence="2 3" key="1">
    <citation type="submission" date="2019-02" db="EMBL/GenBank/DDBJ databases">
        <title>Deep-cultivation of Planctomycetes and their phenomic and genomic characterization uncovers novel biology.</title>
        <authorList>
            <person name="Wiegand S."/>
            <person name="Jogler M."/>
            <person name="Boedeker C."/>
            <person name="Pinto D."/>
            <person name="Vollmers J."/>
            <person name="Rivas-Marin E."/>
            <person name="Kohn T."/>
            <person name="Peeters S.H."/>
            <person name="Heuer A."/>
            <person name="Rast P."/>
            <person name="Oberbeckmann S."/>
            <person name="Bunk B."/>
            <person name="Jeske O."/>
            <person name="Meyerdierks A."/>
            <person name="Storesund J.E."/>
            <person name="Kallscheuer N."/>
            <person name="Luecker S."/>
            <person name="Lage O.M."/>
            <person name="Pohl T."/>
            <person name="Merkel B.J."/>
            <person name="Hornburger P."/>
            <person name="Mueller R.-W."/>
            <person name="Bruemmer F."/>
            <person name="Labrenz M."/>
            <person name="Spormann A.M."/>
            <person name="Op Den Camp H."/>
            <person name="Overmann J."/>
            <person name="Amann R."/>
            <person name="Jetten M.S.M."/>
            <person name="Mascher T."/>
            <person name="Medema M.H."/>
            <person name="Devos D.P."/>
            <person name="Kaster A.-K."/>
            <person name="Ovreas L."/>
            <person name="Rohde M."/>
            <person name="Galperin M.Y."/>
            <person name="Jogler C."/>
        </authorList>
    </citation>
    <scope>NUCLEOTIDE SEQUENCE [LARGE SCALE GENOMIC DNA]</scope>
    <source>
        <strain evidence="2 3">Pla22</strain>
    </source>
</reference>
<feature type="transmembrane region" description="Helical" evidence="1">
    <location>
        <begin position="65"/>
        <end position="87"/>
    </location>
</feature>
<comment type="caution">
    <text evidence="2">The sequence shown here is derived from an EMBL/GenBank/DDBJ whole genome shotgun (WGS) entry which is preliminary data.</text>
</comment>
<dbReference type="Proteomes" id="UP000316598">
    <property type="component" value="Unassembled WGS sequence"/>
</dbReference>
<keyword evidence="1" id="KW-1133">Transmembrane helix</keyword>
<sequence>MNDKTDSFVLRDDRIIATVATLRRRIEERFPGSGLSGLCQRLLDVSQHAAERANQISQPIKSIRILGFAMATLLIVVLVASVIYALLKVEADKIGVLEWIAAIESGLNDIIFFAIAIYFLVRLETRIKRERTLKAIHELRAIAHIIDMHQLTKNPERYVREWTDTKNSPKKTMSAFELNRYLDYCSEMLSLIGKIAALYVQHFDDADAVAAVSEVEQLTTGLSRKIWQKIMILEQTRVLDDCNDTQPDQPDSPCPTTPT</sequence>
<evidence type="ECO:0000256" key="1">
    <source>
        <dbReference type="SAM" id="Phobius"/>
    </source>
</evidence>
<dbReference type="EMBL" id="SJPI01000003">
    <property type="protein sequence ID" value="TWT49470.1"/>
    <property type="molecule type" value="Genomic_DNA"/>
</dbReference>
<evidence type="ECO:0000313" key="2">
    <source>
        <dbReference type="EMBL" id="TWT49470.1"/>
    </source>
</evidence>
<keyword evidence="1" id="KW-0812">Transmembrane</keyword>
<keyword evidence="3" id="KW-1185">Reference proteome</keyword>
<feature type="transmembrane region" description="Helical" evidence="1">
    <location>
        <begin position="99"/>
        <end position="121"/>
    </location>
</feature>
<dbReference type="RefSeq" id="WP_242632261.1">
    <property type="nucleotide sequence ID" value="NZ_SJPI01000003.1"/>
</dbReference>
<keyword evidence="1" id="KW-0472">Membrane</keyword>
<dbReference type="AlphaFoldDB" id="A0A5C5WFN6"/>
<proteinExistence type="predicted"/>
<accession>A0A5C5WFN6</accession>
<protein>
    <submittedName>
        <fullName evidence="2">Uncharacterized protein</fullName>
    </submittedName>
</protein>